<evidence type="ECO:0000259" key="2">
    <source>
        <dbReference type="Pfam" id="PF02120"/>
    </source>
</evidence>
<feature type="region of interest" description="Disordered" evidence="1">
    <location>
        <begin position="1"/>
        <end position="23"/>
    </location>
</feature>
<reference evidence="3 4" key="1">
    <citation type="submission" date="2017-08" db="EMBL/GenBank/DDBJ databases">
        <title>Infants hospitalized years apart are colonized by the same room-sourced microbial strains.</title>
        <authorList>
            <person name="Brooks B."/>
            <person name="Olm M.R."/>
            <person name="Firek B.A."/>
            <person name="Baker R."/>
            <person name="Thomas B.C."/>
            <person name="Morowitz M.J."/>
            <person name="Banfield J.F."/>
        </authorList>
    </citation>
    <scope>NUCLEOTIDE SEQUENCE [LARGE SCALE GENOMIC DNA]</scope>
    <source>
        <strain evidence="3">S2_003_000_R2_4</strain>
    </source>
</reference>
<evidence type="ECO:0000256" key="1">
    <source>
        <dbReference type="SAM" id="MobiDB-lite"/>
    </source>
</evidence>
<accession>A0A2W5WGU8</accession>
<sequence length="530" mass="54458">MAINPTAPLTPISPAAPPGSQPHSVVLQAVARAALANVTHALGEPVGAPTAGESREGVELADKAGDRDAGRAMVAGPARDSGSDAWAARPPSTETRLMRAVRIAAAEAVPRQAGLAPLMADVAAMLEHPETPLEVRSVGEALLARIPRAAEMSTAQGLRTAVEQSGVFLEARLARGAQSGPDGEPLAGSPETDLKAGLLVFKDALSGWLARTALTPLTPARSMESLHRPPSEPLGADLLSEASPPAGTTPRWGERDADVSGAHARSAGPSTNDDDAVEPRFAAFIAPSKAAPSAESARPASSALGLLDLAQGSPANNRPALAPLAVRGYGGASIEPQKPSTPPPPFADGPMAGQRPTPSQLPAGASSEEIVRRLLKGVSAALSRQVLMQIASLREVHQDPETGESRTPSARLNLDLPFVTPQGVAVAQFEITRDGGGPATGSAERTYRVRFSIDVEPLGPVHALITLAGKRARVSLWAARSEIVASLRASQESLGAALRQAQLTPEIAIHSGPPPVKDAGALGHFVDQAS</sequence>
<gene>
    <name evidence="3" type="ORF">DI526_15180</name>
</gene>
<protein>
    <submittedName>
        <fullName evidence="3">Flagellar hook-length control protein FliK</fullName>
    </submittedName>
</protein>
<feature type="domain" description="Flagellar hook-length control protein-like C-terminal" evidence="2">
    <location>
        <begin position="442"/>
        <end position="513"/>
    </location>
</feature>
<dbReference type="AlphaFoldDB" id="A0A2W5WGU8"/>
<evidence type="ECO:0000313" key="4">
    <source>
        <dbReference type="Proteomes" id="UP000249393"/>
    </source>
</evidence>
<feature type="region of interest" description="Disordered" evidence="1">
    <location>
        <begin position="44"/>
        <end position="89"/>
    </location>
</feature>
<evidence type="ECO:0000313" key="3">
    <source>
        <dbReference type="EMBL" id="PZR32878.1"/>
    </source>
</evidence>
<dbReference type="EMBL" id="QFQZ01000051">
    <property type="protein sequence ID" value="PZR32878.1"/>
    <property type="molecule type" value="Genomic_DNA"/>
</dbReference>
<dbReference type="Pfam" id="PF02120">
    <property type="entry name" value="Flg_hook"/>
    <property type="match status" value="1"/>
</dbReference>
<dbReference type="Proteomes" id="UP000249393">
    <property type="component" value="Unassembled WGS sequence"/>
</dbReference>
<keyword evidence="3" id="KW-0969">Cilium</keyword>
<feature type="compositionally biased region" description="Basic and acidic residues" evidence="1">
    <location>
        <begin position="53"/>
        <end position="70"/>
    </location>
</feature>
<organism evidence="3 4">
    <name type="scientific">Caulobacter segnis</name>
    <dbReference type="NCBI Taxonomy" id="88688"/>
    <lineage>
        <taxon>Bacteria</taxon>
        <taxon>Pseudomonadati</taxon>
        <taxon>Pseudomonadota</taxon>
        <taxon>Alphaproteobacteria</taxon>
        <taxon>Caulobacterales</taxon>
        <taxon>Caulobacteraceae</taxon>
        <taxon>Caulobacter</taxon>
    </lineage>
</organism>
<proteinExistence type="predicted"/>
<keyword evidence="3" id="KW-0966">Cell projection</keyword>
<dbReference type="InterPro" id="IPR021136">
    <property type="entry name" value="Flagellar_hook_control-like_C"/>
</dbReference>
<feature type="region of interest" description="Disordered" evidence="1">
    <location>
        <begin position="220"/>
        <end position="276"/>
    </location>
</feature>
<name>A0A2W5WGU8_9CAUL</name>
<feature type="region of interest" description="Disordered" evidence="1">
    <location>
        <begin position="331"/>
        <end position="365"/>
    </location>
</feature>
<keyword evidence="3" id="KW-0282">Flagellum</keyword>
<comment type="caution">
    <text evidence="3">The sequence shown here is derived from an EMBL/GenBank/DDBJ whole genome shotgun (WGS) entry which is preliminary data.</text>
</comment>